<dbReference type="GO" id="GO:0008817">
    <property type="term" value="F:corrinoid adenosyltransferase activity"/>
    <property type="evidence" value="ECO:0007669"/>
    <property type="project" value="InterPro"/>
</dbReference>
<dbReference type="Gene3D" id="3.40.50.300">
    <property type="entry name" value="P-loop containing nucleotide triphosphate hydrolases"/>
    <property type="match status" value="1"/>
</dbReference>
<gene>
    <name evidence="1" type="ORF">UY72_C0046G0003</name>
</gene>
<dbReference type="Proteomes" id="UP000034846">
    <property type="component" value="Unassembled WGS sequence"/>
</dbReference>
<evidence type="ECO:0000313" key="2">
    <source>
        <dbReference type="Proteomes" id="UP000034846"/>
    </source>
</evidence>
<dbReference type="PANTHER" id="PTHR46638:SF1">
    <property type="entry name" value="CORRINOID ADENOSYLTRANSFERASE"/>
    <property type="match status" value="1"/>
</dbReference>
<organism evidence="1 2">
    <name type="scientific">Candidatus Uhrbacteria bacterium GW2011_GWD2_52_7</name>
    <dbReference type="NCBI Taxonomy" id="1618989"/>
    <lineage>
        <taxon>Bacteria</taxon>
        <taxon>Candidatus Uhriibacteriota</taxon>
    </lineage>
</organism>
<dbReference type="InterPro" id="IPR027417">
    <property type="entry name" value="P-loop_NTPase"/>
</dbReference>
<keyword evidence="1" id="KW-0808">Transferase</keyword>
<dbReference type="GO" id="GO:0005524">
    <property type="term" value="F:ATP binding"/>
    <property type="evidence" value="ECO:0007669"/>
    <property type="project" value="InterPro"/>
</dbReference>
<dbReference type="PANTHER" id="PTHR46638">
    <property type="entry name" value="CORRINOID ADENOSYLTRANSFERASE"/>
    <property type="match status" value="1"/>
</dbReference>
<dbReference type="InterPro" id="IPR003724">
    <property type="entry name" value="CblAdoTrfase_CobA"/>
</dbReference>
<dbReference type="GO" id="GO:0009236">
    <property type="term" value="P:cobalamin biosynthetic process"/>
    <property type="evidence" value="ECO:0007669"/>
    <property type="project" value="InterPro"/>
</dbReference>
<dbReference type="SUPFAM" id="SSF52540">
    <property type="entry name" value="P-loop containing nucleoside triphosphate hydrolases"/>
    <property type="match status" value="1"/>
</dbReference>
<comment type="caution">
    <text evidence="1">The sequence shown here is derived from an EMBL/GenBank/DDBJ whole genome shotgun (WGS) entry which is preliminary data.</text>
</comment>
<dbReference type="EMBL" id="LCRD01000046">
    <property type="protein sequence ID" value="KKW29395.1"/>
    <property type="molecule type" value="Genomic_DNA"/>
</dbReference>
<dbReference type="AlphaFoldDB" id="A0A0G1XES3"/>
<evidence type="ECO:0000313" key="1">
    <source>
        <dbReference type="EMBL" id="KKW29395.1"/>
    </source>
</evidence>
<protein>
    <submittedName>
        <fullName evidence="1">Cob(I)yrinic acid a,c-diamide adenosyltransferase</fullName>
    </submittedName>
</protein>
<reference evidence="1 2" key="1">
    <citation type="journal article" date="2015" name="Nature">
        <title>rRNA introns, odd ribosomes, and small enigmatic genomes across a large radiation of phyla.</title>
        <authorList>
            <person name="Brown C.T."/>
            <person name="Hug L.A."/>
            <person name="Thomas B.C."/>
            <person name="Sharon I."/>
            <person name="Castelle C.J."/>
            <person name="Singh A."/>
            <person name="Wilkins M.J."/>
            <person name="Williams K.H."/>
            <person name="Banfield J.F."/>
        </authorList>
    </citation>
    <scope>NUCLEOTIDE SEQUENCE [LARGE SCALE GENOMIC DNA]</scope>
</reference>
<accession>A0A0G1XES3</accession>
<dbReference type="Pfam" id="PF02572">
    <property type="entry name" value="CobA_CobO_BtuR"/>
    <property type="match status" value="1"/>
</dbReference>
<dbReference type="PIRSF" id="PIRSF015617">
    <property type="entry name" value="Adensltrnsf_CobA"/>
    <property type="match status" value="1"/>
</dbReference>
<name>A0A0G1XES3_9BACT</name>
<proteinExistence type="predicted"/>
<sequence>MRVDERIKGRQGYGLIQLIHGHGKGKTTAALGQAIRCVGAGKRAMIVYFDKGGTTHYSERSVLAKIPGLSYEATGRDRIDPQTRRFDFSITDEDRKEAARGLQIAADAMRSGEYQLVVLDEINSTVALGMLDEKGVLHVLDDKRDDVEVILTGRNPSAALLERAHLVTEMRLERHYFYSGVQAREGLDY</sequence>